<dbReference type="RefSeq" id="WP_182339578.1">
    <property type="nucleotide sequence ID" value="NZ_JACGXS010000005.1"/>
</dbReference>
<keyword evidence="1" id="KW-0812">Transmembrane</keyword>
<comment type="caution">
    <text evidence="2">The sequence shown here is derived from an EMBL/GenBank/DDBJ whole genome shotgun (WGS) entry which is preliminary data.</text>
</comment>
<gene>
    <name evidence="2" type="ORF">H4O11_11540</name>
</gene>
<evidence type="ECO:0008006" key="4">
    <source>
        <dbReference type="Google" id="ProtNLM"/>
    </source>
</evidence>
<evidence type="ECO:0000256" key="1">
    <source>
        <dbReference type="SAM" id="Phobius"/>
    </source>
</evidence>
<organism evidence="2 3">
    <name type="scientific">Stenotrophomonas tumulicola</name>
    <dbReference type="NCBI Taxonomy" id="1685415"/>
    <lineage>
        <taxon>Bacteria</taxon>
        <taxon>Pseudomonadati</taxon>
        <taxon>Pseudomonadota</taxon>
        <taxon>Gammaproteobacteria</taxon>
        <taxon>Lysobacterales</taxon>
        <taxon>Lysobacteraceae</taxon>
        <taxon>Stenotrophomonas</taxon>
    </lineage>
</organism>
<proteinExistence type="predicted"/>
<feature type="transmembrane region" description="Helical" evidence="1">
    <location>
        <begin position="76"/>
        <end position="98"/>
    </location>
</feature>
<keyword evidence="1" id="KW-0472">Membrane</keyword>
<dbReference type="Proteomes" id="UP000547058">
    <property type="component" value="Unassembled WGS sequence"/>
</dbReference>
<dbReference type="AlphaFoldDB" id="A0A7W3FMR6"/>
<feature type="transmembrane region" description="Helical" evidence="1">
    <location>
        <begin position="190"/>
        <end position="211"/>
    </location>
</feature>
<keyword evidence="1" id="KW-1133">Transmembrane helix</keyword>
<accession>A0A7W3FMR6</accession>
<feature type="transmembrane region" description="Helical" evidence="1">
    <location>
        <begin position="33"/>
        <end position="56"/>
    </location>
</feature>
<sequence length="228" mass="25162">MIEQRPTWVAPLLFALCLGFALCAHWLPWRADYRLSLAGVGMVGMLLAAGPAWRWLSAWSQRSPARVRLLYLTARWITGLGVASLLVSGAVGWLWPVMAANGGQPHLTTTQFMVSVASGLLAALCAPVAWRVMATERWRITGAMRNPGWLYARPWQLLVLLACSMTYLGLLRGLDEATRQQLLLHVTGTLLLLVSSLLAGTCVFGCVFLLLRWRLQGLSRRVAMRPAP</sequence>
<evidence type="ECO:0000313" key="2">
    <source>
        <dbReference type="EMBL" id="MBA8682438.1"/>
    </source>
</evidence>
<protein>
    <recommendedName>
        <fullName evidence="4">Transmembrane protein</fullName>
    </recommendedName>
</protein>
<feature type="transmembrane region" description="Helical" evidence="1">
    <location>
        <begin position="150"/>
        <end position="170"/>
    </location>
</feature>
<feature type="transmembrane region" description="Helical" evidence="1">
    <location>
        <begin position="110"/>
        <end position="130"/>
    </location>
</feature>
<reference evidence="2 3" key="1">
    <citation type="submission" date="2020-08" db="EMBL/GenBank/DDBJ databases">
        <title>Stenotrophomonas tumulicola JCM 30961.</title>
        <authorList>
            <person name="Deng Y."/>
        </authorList>
    </citation>
    <scope>NUCLEOTIDE SEQUENCE [LARGE SCALE GENOMIC DNA]</scope>
    <source>
        <strain evidence="2 3">JCM 30961</strain>
    </source>
</reference>
<dbReference type="EMBL" id="JACGXS010000005">
    <property type="protein sequence ID" value="MBA8682438.1"/>
    <property type="molecule type" value="Genomic_DNA"/>
</dbReference>
<keyword evidence="3" id="KW-1185">Reference proteome</keyword>
<name>A0A7W3FMR6_9GAMM</name>
<evidence type="ECO:0000313" key="3">
    <source>
        <dbReference type="Proteomes" id="UP000547058"/>
    </source>
</evidence>